<reference evidence="2 3" key="1">
    <citation type="submission" date="2018-08" db="EMBL/GenBank/DDBJ databases">
        <title>A genome reference for cultivated species of the human gut microbiota.</title>
        <authorList>
            <person name="Zou Y."/>
            <person name="Xue W."/>
            <person name="Luo G."/>
        </authorList>
    </citation>
    <scope>NUCLEOTIDE SEQUENCE [LARGE SCALE GENOMIC DNA]</scope>
    <source>
        <strain evidence="2 3">AM42-11AC</strain>
    </source>
</reference>
<dbReference type="RefSeq" id="WP_117535330.1">
    <property type="nucleotide sequence ID" value="NZ_DAWCSF010000013.1"/>
</dbReference>
<sequence>METLESTFLFLDYLTDTKRKRHMVGGILMSVSLFFGGLAFTMMTIKGDIDNEQDRA</sequence>
<accession>A0A3E2V7R9</accession>
<comment type="caution">
    <text evidence="2">The sequence shown here is derived from an EMBL/GenBank/DDBJ whole genome shotgun (WGS) entry which is preliminary data.</text>
</comment>
<keyword evidence="2" id="KW-0808">Transferase</keyword>
<gene>
    <name evidence="2" type="ORF">DW905_04765</name>
</gene>
<keyword evidence="1" id="KW-0812">Transmembrane</keyword>
<feature type="transmembrane region" description="Helical" evidence="1">
    <location>
        <begin position="23"/>
        <end position="45"/>
    </location>
</feature>
<proteinExistence type="predicted"/>
<dbReference type="Proteomes" id="UP000261079">
    <property type="component" value="Unassembled WGS sequence"/>
</dbReference>
<dbReference type="AlphaFoldDB" id="A0A3E2V7R9"/>
<evidence type="ECO:0000313" key="2">
    <source>
        <dbReference type="EMBL" id="RGC06585.1"/>
    </source>
</evidence>
<evidence type="ECO:0000313" key="3">
    <source>
        <dbReference type="Proteomes" id="UP000261079"/>
    </source>
</evidence>
<keyword evidence="1" id="KW-0472">Membrane</keyword>
<dbReference type="EMBL" id="QVEZ01000002">
    <property type="protein sequence ID" value="RGC06585.1"/>
    <property type="molecule type" value="Genomic_DNA"/>
</dbReference>
<keyword evidence="2" id="KW-0418">Kinase</keyword>
<dbReference type="GO" id="GO:0016301">
    <property type="term" value="F:kinase activity"/>
    <property type="evidence" value="ECO:0007669"/>
    <property type="project" value="UniProtKB-KW"/>
</dbReference>
<protein>
    <submittedName>
        <fullName evidence="2">Histidine kinase</fullName>
    </submittedName>
</protein>
<name>A0A3E2V7R9_9FIRM</name>
<keyword evidence="1" id="KW-1133">Transmembrane helix</keyword>
<evidence type="ECO:0000256" key="1">
    <source>
        <dbReference type="SAM" id="Phobius"/>
    </source>
</evidence>
<organism evidence="2 3">
    <name type="scientific">Faecalibacterium prausnitzii</name>
    <dbReference type="NCBI Taxonomy" id="853"/>
    <lineage>
        <taxon>Bacteria</taxon>
        <taxon>Bacillati</taxon>
        <taxon>Bacillota</taxon>
        <taxon>Clostridia</taxon>
        <taxon>Eubacteriales</taxon>
        <taxon>Oscillospiraceae</taxon>
        <taxon>Faecalibacterium</taxon>
    </lineage>
</organism>